<accession>A0A1V2LC40</accession>
<dbReference type="Proteomes" id="UP000189513">
    <property type="component" value="Unassembled WGS sequence"/>
</dbReference>
<dbReference type="Pfam" id="PF00168">
    <property type="entry name" value="C2"/>
    <property type="match status" value="1"/>
</dbReference>
<keyword evidence="4" id="KW-1185">Reference proteome</keyword>
<dbReference type="PANTHER" id="PTHR47052">
    <property type="entry name" value="CONSERVED SERINE PROLINE-RICH PROTEIN (AFU_ORTHOLOGUE AFUA_2G01790)"/>
    <property type="match status" value="1"/>
</dbReference>
<feature type="compositionally biased region" description="Low complexity" evidence="1">
    <location>
        <begin position="320"/>
        <end position="335"/>
    </location>
</feature>
<dbReference type="Gene3D" id="2.60.40.150">
    <property type="entry name" value="C2 domain"/>
    <property type="match status" value="1"/>
</dbReference>
<feature type="compositionally biased region" description="Low complexity" evidence="1">
    <location>
        <begin position="445"/>
        <end position="467"/>
    </location>
</feature>
<dbReference type="InterPro" id="IPR000008">
    <property type="entry name" value="C2_dom"/>
</dbReference>
<protein>
    <submittedName>
        <fullName evidence="3">Ingression protein 1</fullName>
    </submittedName>
</protein>
<feature type="region of interest" description="Disordered" evidence="1">
    <location>
        <begin position="189"/>
        <end position="220"/>
    </location>
</feature>
<feature type="compositionally biased region" description="Polar residues" evidence="1">
    <location>
        <begin position="251"/>
        <end position="260"/>
    </location>
</feature>
<feature type="compositionally biased region" description="Polar residues" evidence="1">
    <location>
        <begin position="397"/>
        <end position="406"/>
    </location>
</feature>
<feature type="region of interest" description="Disordered" evidence="1">
    <location>
        <begin position="241"/>
        <end position="268"/>
    </location>
</feature>
<dbReference type="SMART" id="SM00239">
    <property type="entry name" value="C2"/>
    <property type="match status" value="1"/>
</dbReference>
<feature type="compositionally biased region" description="Low complexity" evidence="1">
    <location>
        <begin position="135"/>
        <end position="165"/>
    </location>
</feature>
<comment type="caution">
    <text evidence="3">The sequence shown here is derived from an EMBL/GenBank/DDBJ whole genome shotgun (WGS) entry which is preliminary data.</text>
</comment>
<feature type="compositionally biased region" description="Polar residues" evidence="1">
    <location>
        <begin position="357"/>
        <end position="367"/>
    </location>
</feature>
<dbReference type="EMBL" id="MPUK01000001">
    <property type="protein sequence ID" value="ONH69433.1"/>
    <property type="molecule type" value="Genomic_DNA"/>
</dbReference>
<dbReference type="PANTHER" id="PTHR47052:SF3">
    <property type="entry name" value="INGRESSION PROTEIN 1"/>
    <property type="match status" value="1"/>
</dbReference>
<dbReference type="VEuPathDB" id="FungiDB:BON22_0253"/>
<feature type="domain" description="C2" evidence="2">
    <location>
        <begin position="1"/>
        <end position="111"/>
    </location>
</feature>
<dbReference type="SUPFAM" id="SSF49562">
    <property type="entry name" value="C2 domain (Calcium/lipid-binding domain, CaLB)"/>
    <property type="match status" value="1"/>
</dbReference>
<feature type="compositionally biased region" description="Basic and acidic residues" evidence="1">
    <location>
        <begin position="241"/>
        <end position="250"/>
    </location>
</feature>
<dbReference type="PROSITE" id="PS50004">
    <property type="entry name" value="C2"/>
    <property type="match status" value="1"/>
</dbReference>
<evidence type="ECO:0000259" key="2">
    <source>
        <dbReference type="PROSITE" id="PS50004"/>
    </source>
</evidence>
<dbReference type="InterPro" id="IPR035892">
    <property type="entry name" value="C2_domain_sf"/>
</dbReference>
<reference evidence="4" key="1">
    <citation type="journal article" date="2017" name="Genome Announc.">
        <title>Genome sequences of Cyberlindnera fabianii 65, Pichia kudriavzevii 129, and Saccharomyces cerevisiae 131 isolated from fermented masau fruits in Zimbabwe.</title>
        <authorList>
            <person name="van Rijswijck I.M.H."/>
            <person name="Derks M.F.L."/>
            <person name="Abee T."/>
            <person name="de Ridder D."/>
            <person name="Smid E.J."/>
        </authorList>
    </citation>
    <scope>NUCLEOTIDE SEQUENCE [LARGE SCALE GENOMIC DNA]</scope>
    <source>
        <strain evidence="4">65</strain>
    </source>
</reference>
<dbReference type="OMA" id="PYMHASA"/>
<evidence type="ECO:0000313" key="3">
    <source>
        <dbReference type="EMBL" id="ONH69433.1"/>
    </source>
</evidence>
<evidence type="ECO:0000313" key="4">
    <source>
        <dbReference type="Proteomes" id="UP000189513"/>
    </source>
</evidence>
<dbReference type="InterPro" id="IPR052981">
    <property type="entry name" value="Ingression_C2_domain"/>
</dbReference>
<feature type="region of interest" description="Disordered" evidence="1">
    <location>
        <begin position="304"/>
        <end position="480"/>
    </location>
</feature>
<organism evidence="3 4">
    <name type="scientific">Cyberlindnera fabianii</name>
    <name type="common">Yeast</name>
    <name type="synonym">Hansenula fabianii</name>
    <dbReference type="NCBI Taxonomy" id="36022"/>
    <lineage>
        <taxon>Eukaryota</taxon>
        <taxon>Fungi</taxon>
        <taxon>Dikarya</taxon>
        <taxon>Ascomycota</taxon>
        <taxon>Saccharomycotina</taxon>
        <taxon>Saccharomycetes</taxon>
        <taxon>Phaffomycetales</taxon>
        <taxon>Phaffomycetaceae</taxon>
        <taxon>Cyberlindnera</taxon>
    </lineage>
</organism>
<dbReference type="AlphaFoldDB" id="A0A1V2LC40"/>
<gene>
    <name evidence="3" type="ORF">BON22_0253</name>
</gene>
<name>A0A1V2LC40_CYBFA</name>
<dbReference type="STRING" id="36022.A0A1V2LC40"/>
<dbReference type="CDD" id="cd08681">
    <property type="entry name" value="C2_fungal_Inn1p-like"/>
    <property type="match status" value="1"/>
</dbReference>
<proteinExistence type="predicted"/>
<sequence>MSQFRGNTGTLIVIVARARALPNKRKLEKQNPYCLLRIANLTDKTKADLRGGQVPRWDQEFRFHMSPEITPVLKLSVLDETKKAPTLIAEAEVDVTPAFYASVKDGYDKWHTLTSGDGREAGEIYLEMTFYPASSSTTFSSSGRKMGSSIGSSMGSSAGSNMSAASRRRQLPPIPGQEQQEAVIAADPYAIPPPLPRNTGATRASSPPLASPPTHPSQQQLFHQSMNISQMSVHTLPDIPHQHKATEEPRTSASSPQRSTPPLREFPDLASYDSASLAESHDRVSSSNAFDELEREVQLNYNGPAQRHGRARPTPPPVPSHSVGSLKSSSSSYTSLAPPRKEQPTLSETIYSIIEPQHSNSSRSARSPTRKPPTGFYKSGSSSPKRLDLSSIPYDANTISASSTTPTRHHSPEKFGESLHTRDASDVLLPSHNAPTPYEVFVSNAGSSTGSAGPMGSSGGRSRMSPTRFKSSLPPTPPKK</sequence>
<feature type="compositionally biased region" description="Basic and acidic residues" evidence="1">
    <location>
        <begin position="410"/>
        <end position="425"/>
    </location>
</feature>
<dbReference type="InterPro" id="IPR037791">
    <property type="entry name" value="C2_fungal_Inn1"/>
</dbReference>
<feature type="region of interest" description="Disordered" evidence="1">
    <location>
        <begin position="135"/>
        <end position="168"/>
    </location>
</feature>
<evidence type="ECO:0000256" key="1">
    <source>
        <dbReference type="SAM" id="MobiDB-lite"/>
    </source>
</evidence>